<gene>
    <name evidence="1" type="ORF">SAMN02745111_01556</name>
</gene>
<proteinExistence type="predicted"/>
<dbReference type="EMBL" id="FUXZ01000009">
    <property type="protein sequence ID" value="SKA68258.1"/>
    <property type="molecule type" value="Genomic_DNA"/>
</dbReference>
<dbReference type="OrthoDB" id="215765at2"/>
<accession>A0A1T4VTU9</accession>
<dbReference type="RefSeq" id="WP_078766417.1">
    <property type="nucleotide sequence ID" value="NZ_FUXZ01000009.1"/>
</dbReference>
<protein>
    <submittedName>
        <fullName evidence="1">Uncharacterized protein</fullName>
    </submittedName>
</protein>
<sequence>MFDIIREINNLEKKYGEEFNWGTEINREFYQSELVKETVLAPYQNVIALAKSYSNDDVLFLLDNKVYRIYHLAYSDGEPRYTEFHDGEKVVEYIEKRFVDEYC</sequence>
<reference evidence="1 2" key="1">
    <citation type="submission" date="2017-02" db="EMBL/GenBank/DDBJ databases">
        <authorList>
            <person name="Peterson S.W."/>
        </authorList>
    </citation>
    <scope>NUCLEOTIDE SEQUENCE [LARGE SCALE GENOMIC DNA]</scope>
    <source>
        <strain evidence="1 2">ATCC 35992</strain>
    </source>
</reference>
<organism evidence="1 2">
    <name type="scientific">Eubacterium uniforme</name>
    <dbReference type="NCBI Taxonomy" id="39495"/>
    <lineage>
        <taxon>Bacteria</taxon>
        <taxon>Bacillati</taxon>
        <taxon>Bacillota</taxon>
        <taxon>Clostridia</taxon>
        <taxon>Eubacteriales</taxon>
        <taxon>Eubacteriaceae</taxon>
        <taxon>Eubacterium</taxon>
    </lineage>
</organism>
<dbReference type="Proteomes" id="UP000190814">
    <property type="component" value="Unassembled WGS sequence"/>
</dbReference>
<keyword evidence="2" id="KW-1185">Reference proteome</keyword>
<dbReference type="AlphaFoldDB" id="A0A1T4VTU9"/>
<dbReference type="STRING" id="39495.SAMN02745111_01556"/>
<evidence type="ECO:0000313" key="1">
    <source>
        <dbReference type="EMBL" id="SKA68258.1"/>
    </source>
</evidence>
<evidence type="ECO:0000313" key="2">
    <source>
        <dbReference type="Proteomes" id="UP000190814"/>
    </source>
</evidence>
<name>A0A1T4VTU9_9FIRM</name>